<keyword evidence="2" id="KW-0812">Transmembrane</keyword>
<geneLocation type="plasmid" evidence="4">
    <name>psmr5</name>
</geneLocation>
<dbReference type="Proteomes" id="UP000193100">
    <property type="component" value="Plasmid pSMR5"/>
</dbReference>
<evidence type="ECO:0000256" key="2">
    <source>
        <dbReference type="SAM" id="Phobius"/>
    </source>
</evidence>
<protein>
    <submittedName>
        <fullName evidence="3">Bacterial conjugation TrbI-like protein</fullName>
    </submittedName>
</protein>
<feature type="compositionally biased region" description="Polar residues" evidence="1">
    <location>
        <begin position="124"/>
        <end position="157"/>
    </location>
</feature>
<reference evidence="3 4" key="1">
    <citation type="submission" date="2017-04" db="EMBL/GenBank/DDBJ databases">
        <title>Genome Sequence of Marinobacter salarius strain SMR5 Isolated from a culture of the Diatom Skeletonema marinoi.</title>
        <authorList>
            <person name="Topel M."/>
            <person name="Pinder M.I.M."/>
            <person name="Johansson O.N."/>
            <person name="Kourtchenko O."/>
            <person name="Godhe A."/>
            <person name="Clarke A.K."/>
        </authorList>
    </citation>
    <scope>NUCLEOTIDE SEQUENCE [LARGE SCALE GENOMIC DNA]</scope>
    <source>
        <strain evidence="3 4">SMR5</strain>
        <plasmid evidence="4">Plasmid psmr5</plasmid>
    </source>
</reference>
<gene>
    <name evidence="3" type="ORF">MARSALSMR5_04296</name>
</gene>
<sequence>MADSETKQSALGYMFSKEGRPMLIGLVLILVVCAVILYYTLTTLLGGNDSNPSAPTASQRAAAGENQVSASSRQTGGDLTSQGLNPEARAALDEYNRQASENGRMGQPTPDDVVLIDVDENGLPTGNDSDSQQNEQKNLQNQRNQEPALPGNNSTAGRNGGGQSRVPRMGQPDPGVERTVGANGIDTQMAGLTPDQQRRRLNMTPERLELGYSEHEEFRSRRLQAAVEMINFESQPPSTESVAFGGNPRTSGDSPKPARIERRGGGNSADNQFVASDEGGGSASQCESPLVKGGEMRYAVSDIALNTDFQGPVRVTFLDGNLRDHIGMGSFELNELGAKMKLRIERIIDPDGVPYSVSGYGLDPRTTLWAQASDVNHHYIYRYGGFGLGSVLSAFQIIAENRATISEVNTAEGSTVTQNRDPDGKQITFTMLGEFGELLEESLRDNINRPITVTLDPNEEMAVLFEETVCEVENDANTDRKRRARRESNGFGDPLQSSRYGKF</sequence>
<feature type="region of interest" description="Disordered" evidence="1">
    <location>
        <begin position="117"/>
        <end position="198"/>
    </location>
</feature>
<evidence type="ECO:0000256" key="1">
    <source>
        <dbReference type="SAM" id="MobiDB-lite"/>
    </source>
</evidence>
<evidence type="ECO:0000313" key="3">
    <source>
        <dbReference type="EMBL" id="ARM86313.1"/>
    </source>
</evidence>
<dbReference type="CDD" id="cd16431">
    <property type="entry name" value="IcmE"/>
    <property type="match status" value="1"/>
</dbReference>
<feature type="region of interest" description="Disordered" evidence="1">
    <location>
        <begin position="475"/>
        <end position="503"/>
    </location>
</feature>
<feature type="compositionally biased region" description="Polar residues" evidence="1">
    <location>
        <begin position="66"/>
        <end position="84"/>
    </location>
</feature>
<dbReference type="EMBL" id="CP020932">
    <property type="protein sequence ID" value="ARM86313.1"/>
    <property type="molecule type" value="Genomic_DNA"/>
</dbReference>
<feature type="compositionally biased region" description="Polar residues" evidence="1">
    <location>
        <begin position="48"/>
        <end position="59"/>
    </location>
</feature>
<feature type="region of interest" description="Disordered" evidence="1">
    <location>
        <begin position="233"/>
        <end position="288"/>
    </location>
</feature>
<feature type="transmembrane region" description="Helical" evidence="2">
    <location>
        <begin position="21"/>
        <end position="41"/>
    </location>
</feature>
<dbReference type="RefSeq" id="WP_085682263.1">
    <property type="nucleotide sequence ID" value="NZ_CP020932.1"/>
</dbReference>
<name>A0A1W6KFY4_9GAMM</name>
<keyword evidence="2" id="KW-0472">Membrane</keyword>
<feature type="region of interest" description="Disordered" evidence="1">
    <location>
        <begin position="47"/>
        <end position="84"/>
    </location>
</feature>
<evidence type="ECO:0000313" key="4">
    <source>
        <dbReference type="Proteomes" id="UP000193100"/>
    </source>
</evidence>
<organism evidence="3 4">
    <name type="scientific">Marinobacter salarius</name>
    <dbReference type="NCBI Taxonomy" id="1420917"/>
    <lineage>
        <taxon>Bacteria</taxon>
        <taxon>Pseudomonadati</taxon>
        <taxon>Pseudomonadota</taxon>
        <taxon>Gammaproteobacteria</taxon>
        <taxon>Pseudomonadales</taxon>
        <taxon>Marinobacteraceae</taxon>
        <taxon>Marinobacter</taxon>
    </lineage>
</organism>
<dbReference type="GeneID" id="77258188"/>
<accession>A0A1W6KFY4</accession>
<dbReference type="InterPro" id="IPR049855">
    <property type="entry name" value="DotG/IcmE-like_C"/>
</dbReference>
<proteinExistence type="predicted"/>
<keyword evidence="3" id="KW-0614">Plasmid</keyword>
<keyword evidence="2" id="KW-1133">Transmembrane helix</keyword>
<dbReference type="AlphaFoldDB" id="A0A1W6KFY4"/>